<evidence type="ECO:0000313" key="8">
    <source>
        <dbReference type="EMBL" id="SMP10444.1"/>
    </source>
</evidence>
<evidence type="ECO:0000256" key="7">
    <source>
        <dbReference type="HAMAP-Rule" id="MF_00258"/>
    </source>
</evidence>
<proteinExistence type="inferred from homology"/>
<dbReference type="EMBL" id="FXUB01000002">
    <property type="protein sequence ID" value="SMP10444.1"/>
    <property type="molecule type" value="Genomic_DNA"/>
</dbReference>
<dbReference type="Pfam" id="PF01177">
    <property type="entry name" value="Asp_Glu_race"/>
    <property type="match status" value="1"/>
</dbReference>
<feature type="binding site" evidence="7">
    <location>
        <begin position="185"/>
        <end position="186"/>
    </location>
    <ligand>
        <name>substrate</name>
    </ligand>
</feature>
<gene>
    <name evidence="7" type="primary">murI</name>
    <name evidence="8" type="ORF">SAMN06265339_0809</name>
</gene>
<dbReference type="PROSITE" id="PS00924">
    <property type="entry name" value="ASP_GLU_RACEMASE_2"/>
    <property type="match status" value="1"/>
</dbReference>
<sequence>MPEKPIGIFDSGVGGLTVLKAIKKILPHENLIYFGDTARVPYGNRSPNTIIRYSVENARLLQKFNIKALVVACNTSSSYALEILKREFPFPVIGVVKPGAKAAVNKSKSKRIGIIGTEATIKSGAYRKAILSLDPFATVFEKACPLFVPLIEEGWLSGKVTELVAEKYLQDLMDKDIDTLVLGCTHYPLIKDTIKKLVKDKVTLIDSAMAVAEEVEKKLPHRRKSENEGVVRILVSDKTERFERIAKMIMGEDTLIEEVSIDSE</sequence>
<organism evidence="8 9">
    <name type="scientific">Desulfurobacterium pacificum</name>
    <dbReference type="NCBI Taxonomy" id="240166"/>
    <lineage>
        <taxon>Bacteria</taxon>
        <taxon>Pseudomonadati</taxon>
        <taxon>Aquificota</taxon>
        <taxon>Aquificia</taxon>
        <taxon>Desulfurobacteriales</taxon>
        <taxon>Desulfurobacteriaceae</taxon>
        <taxon>Desulfurobacterium</taxon>
    </lineage>
</organism>
<dbReference type="SUPFAM" id="SSF53681">
    <property type="entry name" value="Aspartate/glutamate racemase"/>
    <property type="match status" value="2"/>
</dbReference>
<keyword evidence="5 7" id="KW-0413">Isomerase</keyword>
<protein>
    <recommendedName>
        <fullName evidence="2 7">Glutamate racemase</fullName>
        <ecNumber evidence="2 7">5.1.1.3</ecNumber>
    </recommendedName>
</protein>
<keyword evidence="9" id="KW-1185">Reference proteome</keyword>
<comment type="catalytic activity">
    <reaction evidence="1 7">
        <text>L-glutamate = D-glutamate</text>
        <dbReference type="Rhea" id="RHEA:12813"/>
        <dbReference type="ChEBI" id="CHEBI:29985"/>
        <dbReference type="ChEBI" id="CHEBI:29986"/>
        <dbReference type="EC" id="5.1.1.3"/>
    </reaction>
</comment>
<evidence type="ECO:0000256" key="3">
    <source>
        <dbReference type="ARBA" id="ARBA00022960"/>
    </source>
</evidence>
<comment type="similarity">
    <text evidence="7">Belongs to the aspartate/glutamate racemases family.</text>
</comment>
<dbReference type="InterPro" id="IPR015942">
    <property type="entry name" value="Asp/Glu/hydantoin_racemase"/>
</dbReference>
<dbReference type="PROSITE" id="PS00923">
    <property type="entry name" value="ASP_GLU_RACEMASE_1"/>
    <property type="match status" value="1"/>
</dbReference>
<dbReference type="PANTHER" id="PTHR21198">
    <property type="entry name" value="GLUTAMATE RACEMASE"/>
    <property type="match status" value="1"/>
</dbReference>
<accession>A0ABY1NJD0</accession>
<comment type="pathway">
    <text evidence="7">Cell wall biogenesis; peptidoglycan biosynthesis.</text>
</comment>
<keyword evidence="6 7" id="KW-0961">Cell wall biogenesis/degradation</keyword>
<dbReference type="Gene3D" id="3.40.50.1860">
    <property type="match status" value="2"/>
</dbReference>
<evidence type="ECO:0000256" key="5">
    <source>
        <dbReference type="ARBA" id="ARBA00023235"/>
    </source>
</evidence>
<dbReference type="InterPro" id="IPR001920">
    <property type="entry name" value="Asp/Glu_race"/>
</dbReference>
<dbReference type="HAMAP" id="MF_00258">
    <property type="entry name" value="Glu_racemase"/>
    <property type="match status" value="1"/>
</dbReference>
<name>A0ABY1NJD0_9BACT</name>
<evidence type="ECO:0000313" key="9">
    <source>
        <dbReference type="Proteomes" id="UP001157911"/>
    </source>
</evidence>
<evidence type="ECO:0000256" key="6">
    <source>
        <dbReference type="ARBA" id="ARBA00023316"/>
    </source>
</evidence>
<dbReference type="EC" id="5.1.1.3" evidence="2 7"/>
<feature type="binding site" evidence="7">
    <location>
        <begin position="74"/>
        <end position="75"/>
    </location>
    <ligand>
        <name>substrate</name>
    </ligand>
</feature>
<feature type="binding site" evidence="7">
    <location>
        <begin position="10"/>
        <end position="11"/>
    </location>
    <ligand>
        <name>substrate</name>
    </ligand>
</feature>
<keyword evidence="4 7" id="KW-0573">Peptidoglycan synthesis</keyword>
<feature type="active site" description="Proton donor/acceptor" evidence="7">
    <location>
        <position position="73"/>
    </location>
</feature>
<dbReference type="InterPro" id="IPR018187">
    <property type="entry name" value="Asp/Glu_racemase_AS_1"/>
</dbReference>
<evidence type="ECO:0000256" key="1">
    <source>
        <dbReference type="ARBA" id="ARBA00001602"/>
    </source>
</evidence>
<comment type="caution">
    <text evidence="8">The sequence shown here is derived from an EMBL/GenBank/DDBJ whole genome shotgun (WGS) entry which is preliminary data.</text>
</comment>
<reference evidence="8 9" key="1">
    <citation type="submission" date="2017-05" db="EMBL/GenBank/DDBJ databases">
        <authorList>
            <person name="Varghese N."/>
            <person name="Submissions S."/>
        </authorList>
    </citation>
    <scope>NUCLEOTIDE SEQUENCE [LARGE SCALE GENOMIC DNA]</scope>
    <source>
        <strain evidence="8 9">DSM 15522</strain>
    </source>
</reference>
<dbReference type="PANTHER" id="PTHR21198:SF2">
    <property type="entry name" value="GLUTAMATE RACEMASE"/>
    <property type="match status" value="1"/>
</dbReference>
<dbReference type="NCBIfam" id="TIGR00067">
    <property type="entry name" value="glut_race"/>
    <property type="match status" value="1"/>
</dbReference>
<comment type="function">
    <text evidence="7">Provides the (R)-glutamate required for cell wall biosynthesis.</text>
</comment>
<feature type="binding site" evidence="7">
    <location>
        <begin position="42"/>
        <end position="43"/>
    </location>
    <ligand>
        <name>substrate</name>
    </ligand>
</feature>
<dbReference type="Proteomes" id="UP001157911">
    <property type="component" value="Unassembled WGS sequence"/>
</dbReference>
<evidence type="ECO:0000256" key="4">
    <source>
        <dbReference type="ARBA" id="ARBA00022984"/>
    </source>
</evidence>
<dbReference type="InterPro" id="IPR004391">
    <property type="entry name" value="Glu_race"/>
</dbReference>
<dbReference type="InterPro" id="IPR033134">
    <property type="entry name" value="Asp/Glu_racemase_AS_2"/>
</dbReference>
<keyword evidence="3 7" id="KW-0133">Cell shape</keyword>
<evidence type="ECO:0000256" key="2">
    <source>
        <dbReference type="ARBA" id="ARBA00013090"/>
    </source>
</evidence>
<feature type="active site" description="Proton donor/acceptor" evidence="7">
    <location>
        <position position="184"/>
    </location>
</feature>
<dbReference type="RefSeq" id="WP_283400296.1">
    <property type="nucleotide sequence ID" value="NZ_FXUB01000002.1"/>
</dbReference>